<dbReference type="InterPro" id="IPR001387">
    <property type="entry name" value="Cro/C1-type_HTH"/>
</dbReference>
<dbReference type="RefSeq" id="WP_150497160.1">
    <property type="nucleotide sequence ID" value="NZ_BMFA01000009.1"/>
</dbReference>
<evidence type="ECO:0000259" key="1">
    <source>
        <dbReference type="PROSITE" id="PS50943"/>
    </source>
</evidence>
<organism evidence="2 3">
    <name type="scientific">Roseibium aquae</name>
    <dbReference type="NCBI Taxonomy" id="1323746"/>
    <lineage>
        <taxon>Bacteria</taxon>
        <taxon>Pseudomonadati</taxon>
        <taxon>Pseudomonadota</taxon>
        <taxon>Alphaproteobacteria</taxon>
        <taxon>Hyphomicrobiales</taxon>
        <taxon>Stappiaceae</taxon>
        <taxon>Roseibium</taxon>
    </lineage>
</organism>
<dbReference type="SMART" id="SM00530">
    <property type="entry name" value="HTH_XRE"/>
    <property type="match status" value="1"/>
</dbReference>
<reference evidence="2" key="1">
    <citation type="journal article" date="2014" name="Int. J. Syst. Evol. Microbiol.">
        <title>Complete genome sequence of Corynebacterium casei LMG S-19264T (=DSM 44701T), isolated from a smear-ripened cheese.</title>
        <authorList>
            <consortium name="US DOE Joint Genome Institute (JGI-PGF)"/>
            <person name="Walter F."/>
            <person name="Albersmeier A."/>
            <person name="Kalinowski J."/>
            <person name="Ruckert C."/>
        </authorList>
    </citation>
    <scope>NUCLEOTIDE SEQUENCE</scope>
    <source>
        <strain evidence="2">CGMCC 1.12426</strain>
    </source>
</reference>
<dbReference type="Gene3D" id="1.10.260.40">
    <property type="entry name" value="lambda repressor-like DNA-binding domains"/>
    <property type="match status" value="1"/>
</dbReference>
<evidence type="ECO:0000313" key="3">
    <source>
        <dbReference type="Proteomes" id="UP000605148"/>
    </source>
</evidence>
<reference evidence="2" key="2">
    <citation type="submission" date="2020-09" db="EMBL/GenBank/DDBJ databases">
        <authorList>
            <person name="Sun Q."/>
            <person name="Zhou Y."/>
        </authorList>
    </citation>
    <scope>NUCLEOTIDE SEQUENCE</scope>
    <source>
        <strain evidence="2">CGMCC 1.12426</strain>
    </source>
</reference>
<comment type="caution">
    <text evidence="2">The sequence shown here is derived from an EMBL/GenBank/DDBJ whole genome shotgun (WGS) entry which is preliminary data.</text>
</comment>
<dbReference type="CDD" id="cd00093">
    <property type="entry name" value="HTH_XRE"/>
    <property type="match status" value="1"/>
</dbReference>
<dbReference type="AlphaFoldDB" id="A0A916TM91"/>
<protein>
    <recommendedName>
        <fullName evidence="1">HTH cro/C1-type domain-containing protein</fullName>
    </recommendedName>
</protein>
<accession>A0A916TM91</accession>
<dbReference type="SUPFAM" id="SSF47413">
    <property type="entry name" value="lambda repressor-like DNA-binding domains"/>
    <property type="match status" value="1"/>
</dbReference>
<sequence length="103" mass="11496">MNDWRGKVRAIVKRKGFSLREVSLRMGRSEGYLKVLLARENDPGVDTLSKLCKVLAVPVSSVIDDVPENPEALEFARCFEKLTDDQRTAIKTIMEAMAAGNQT</sequence>
<gene>
    <name evidence="2" type="ORF">GCM10011316_31080</name>
</gene>
<dbReference type="EMBL" id="BMFA01000009">
    <property type="protein sequence ID" value="GGB56726.1"/>
    <property type="molecule type" value="Genomic_DNA"/>
</dbReference>
<proteinExistence type="predicted"/>
<dbReference type="GO" id="GO:0003677">
    <property type="term" value="F:DNA binding"/>
    <property type="evidence" value="ECO:0007669"/>
    <property type="project" value="InterPro"/>
</dbReference>
<dbReference type="PROSITE" id="PS50943">
    <property type="entry name" value="HTH_CROC1"/>
    <property type="match status" value="1"/>
</dbReference>
<dbReference type="OrthoDB" id="9781521at2"/>
<dbReference type="InterPro" id="IPR010982">
    <property type="entry name" value="Lambda_DNA-bd_dom_sf"/>
</dbReference>
<evidence type="ECO:0000313" key="2">
    <source>
        <dbReference type="EMBL" id="GGB56726.1"/>
    </source>
</evidence>
<feature type="domain" description="HTH cro/C1-type" evidence="1">
    <location>
        <begin position="8"/>
        <end position="62"/>
    </location>
</feature>
<dbReference type="Proteomes" id="UP000605148">
    <property type="component" value="Unassembled WGS sequence"/>
</dbReference>
<keyword evidence="3" id="KW-1185">Reference proteome</keyword>
<name>A0A916TM91_9HYPH</name>